<evidence type="ECO:0000313" key="2">
    <source>
        <dbReference type="Proteomes" id="UP000075230"/>
    </source>
</evidence>
<gene>
    <name evidence="1" type="ORF">RIB2604_01805990</name>
</gene>
<dbReference type="Proteomes" id="UP000075230">
    <property type="component" value="Unassembled WGS sequence"/>
</dbReference>
<accession>A0A146FG54</accession>
<sequence length="108" mass="12247">MASSTYSHKPLFDTPLDFEFGAWKVGRFLSSKVREQEDPQEDCRSIPKLLGYAIERQVSSDELPGGYIAHIVMQKVTGENLHGFDTLPEEEQNRIRIAFIEGYGVDVL</sequence>
<evidence type="ECO:0000313" key="1">
    <source>
        <dbReference type="EMBL" id="GAT24768.1"/>
    </source>
</evidence>
<protein>
    <submittedName>
        <fullName evidence="1">Similar to An12g02310</fullName>
    </submittedName>
</protein>
<reference evidence="1 2" key="1">
    <citation type="journal article" date="2016" name="DNA Res.">
        <title>Genome sequence of Aspergillus luchuensis NBRC 4314.</title>
        <authorList>
            <person name="Yamada O."/>
            <person name="Machida M."/>
            <person name="Hosoyama A."/>
            <person name="Goto M."/>
            <person name="Takahashi T."/>
            <person name="Futagami T."/>
            <person name="Yamagata Y."/>
            <person name="Takeuchi M."/>
            <person name="Kobayashi T."/>
            <person name="Koike H."/>
            <person name="Abe K."/>
            <person name="Asai K."/>
            <person name="Arita M."/>
            <person name="Fujita N."/>
            <person name="Fukuda K."/>
            <person name="Higa K."/>
            <person name="Horikawa H."/>
            <person name="Ishikawa T."/>
            <person name="Jinno K."/>
            <person name="Kato Y."/>
            <person name="Kirimura K."/>
            <person name="Mizutani O."/>
            <person name="Nakasone K."/>
            <person name="Sano M."/>
            <person name="Shiraishi Y."/>
            <person name="Tsukahara M."/>
            <person name="Gomi K."/>
        </authorList>
    </citation>
    <scope>NUCLEOTIDE SEQUENCE [LARGE SCALE GENOMIC DNA]</scope>
    <source>
        <strain evidence="1 2">RIB 2604</strain>
    </source>
</reference>
<dbReference type="AlphaFoldDB" id="A0A146FG54"/>
<reference evidence="2" key="2">
    <citation type="submission" date="2016-02" db="EMBL/GenBank/DDBJ databases">
        <title>Genome sequencing of Aspergillus luchuensis NBRC 4314.</title>
        <authorList>
            <person name="Yamada O."/>
        </authorList>
    </citation>
    <scope>NUCLEOTIDE SEQUENCE [LARGE SCALE GENOMIC DNA]</scope>
    <source>
        <strain evidence="2">RIB 2604</strain>
    </source>
</reference>
<dbReference type="EMBL" id="BCWF01000018">
    <property type="protein sequence ID" value="GAT24768.1"/>
    <property type="molecule type" value="Genomic_DNA"/>
</dbReference>
<name>A0A146FG54_ASPKA</name>
<proteinExistence type="predicted"/>
<organism evidence="1 2">
    <name type="scientific">Aspergillus kawachii</name>
    <name type="common">White koji mold</name>
    <name type="synonym">Aspergillus awamori var. kawachi</name>
    <dbReference type="NCBI Taxonomy" id="1069201"/>
    <lineage>
        <taxon>Eukaryota</taxon>
        <taxon>Fungi</taxon>
        <taxon>Dikarya</taxon>
        <taxon>Ascomycota</taxon>
        <taxon>Pezizomycotina</taxon>
        <taxon>Eurotiomycetes</taxon>
        <taxon>Eurotiomycetidae</taxon>
        <taxon>Eurotiales</taxon>
        <taxon>Aspergillaceae</taxon>
        <taxon>Aspergillus</taxon>
        <taxon>Aspergillus subgen. Circumdati</taxon>
    </lineage>
</organism>
<comment type="caution">
    <text evidence="1">The sequence shown here is derived from an EMBL/GenBank/DDBJ whole genome shotgun (WGS) entry which is preliminary data.</text>
</comment>